<dbReference type="EMBL" id="UINC01083272">
    <property type="protein sequence ID" value="SVC28819.1"/>
    <property type="molecule type" value="Genomic_DNA"/>
</dbReference>
<accession>A0A382KWW9</accession>
<organism evidence="1">
    <name type="scientific">marine metagenome</name>
    <dbReference type="NCBI Taxonomy" id="408172"/>
    <lineage>
        <taxon>unclassified sequences</taxon>
        <taxon>metagenomes</taxon>
        <taxon>ecological metagenomes</taxon>
    </lineage>
</organism>
<proteinExistence type="predicted"/>
<evidence type="ECO:0000313" key="1">
    <source>
        <dbReference type="EMBL" id="SVC28819.1"/>
    </source>
</evidence>
<gene>
    <name evidence="1" type="ORF">METZ01_LOCUS281673</name>
</gene>
<protein>
    <submittedName>
        <fullName evidence="1">Uncharacterized protein</fullName>
    </submittedName>
</protein>
<name>A0A382KWW9_9ZZZZ</name>
<sequence>MEDMKTYKGIIAACTEATNKAGNLEPMSLENMKRNNSSFRHSAQPEAEHVAMEFIVEQKRDDKLDNAEGITTFDSHATGKNVLEYLTIKPEGNRILRDGRVVNPKGETIRFNNWKDELLEEGVESIEI</sequence>
<dbReference type="AlphaFoldDB" id="A0A382KWW9"/>
<reference evidence="1" key="1">
    <citation type="submission" date="2018-05" db="EMBL/GenBank/DDBJ databases">
        <authorList>
            <person name="Lanie J.A."/>
            <person name="Ng W.-L."/>
            <person name="Kazmierczak K.M."/>
            <person name="Andrzejewski T.M."/>
            <person name="Davidsen T.M."/>
            <person name="Wayne K.J."/>
            <person name="Tettelin H."/>
            <person name="Glass J.I."/>
            <person name="Rusch D."/>
            <person name="Podicherti R."/>
            <person name="Tsui H.-C.T."/>
            <person name="Winkler M.E."/>
        </authorList>
    </citation>
    <scope>NUCLEOTIDE SEQUENCE</scope>
</reference>